<dbReference type="GO" id="GO:0051726">
    <property type="term" value="P:regulation of cell cycle"/>
    <property type="evidence" value="ECO:0007669"/>
    <property type="project" value="TreeGrafter"/>
</dbReference>
<dbReference type="SUPFAM" id="SSF57924">
    <property type="entry name" value="Inhibitor of apoptosis (IAP) repeat"/>
    <property type="match status" value="5"/>
</dbReference>
<evidence type="ECO:0000256" key="3">
    <source>
        <dbReference type="ARBA" id="ARBA00006672"/>
    </source>
</evidence>
<evidence type="ECO:0000256" key="11">
    <source>
        <dbReference type="ARBA" id="ARBA00022833"/>
    </source>
</evidence>
<keyword evidence="10" id="KW-0833">Ubl conjugation pathway</keyword>
<dbReference type="PROSITE" id="PS50089">
    <property type="entry name" value="ZF_RING_2"/>
    <property type="match status" value="1"/>
</dbReference>
<dbReference type="PANTHER" id="PTHR10044:SF139">
    <property type="entry name" value="DEATH-ASSOCIATED INHIBITOR OF APOPTOSIS 2"/>
    <property type="match status" value="1"/>
</dbReference>
<sequence length="783" mass="89700">MKYKDYSIESRRLATFDLWPDNSPVPPRLLAIAGFFCVDENTVVCFDCGGQFRNWKAGDNPFVRHVSEQKDCEFAKNLQVSQASTSNVPNNDAMQGQAQQAVMESTTPSSNSWLHHSHNFNSNELYESHHTLCDSQCPKDLNTDRLPTYFVDGISSDQPPRRQDTTRFTVGSNQYQTRNLNTERDRLTTYFDWPRDVLVSPEDLARLGFFYLGYRDRVECAFCGGVLHQWEAGDDPFIEHQRHYPHCPFVNGEATANVQLGETSPQASPPTSSPSTAQNIVTSQTSQQPSTQATGSGTTSAYALPIDRQWPRMPDFADEDSRLSTFHNWPRYSPMSPLRLARAGFLYTCKYLPSDVPVSPEDLARQGFVYLGYRDRVECAFSGGVLHQWEEGDDPVVEHQRHYPDCPFVRGLATSNIPLDDDRHLHVPVDKTMASAAQRMFCPSSTGVAETDDGFLGQTRQPELSSEHTLSRLPPRAGVSYTLPIEAQRPRMPDFADEESRLSTFHKWPLYSPISPRRLAQAGFVYTCIDDQVRCFWCEGGLKDWLQGDDPWEEHARWYGPECGYVIMRKGMDYIWDIRTRSRIGMQQTRQQGTQQHVSYREGISTAIPEKQLQQNRSSHQRNLEQQVNDAMDSRIVRDAVEMGFDPDDIRRVVYCQINEHGQFFATMTGLIKALLDAEEDEDLQDQPPREESPPKETRPNPSTETQEQPLDLETMEHMLRRLRRLREERQCKVCLSEDACMVFIPCGHLCCCEHCANMLRIRGRRCPLCRAMFQRVQRAFHT</sequence>
<dbReference type="SMART" id="SM00238">
    <property type="entry name" value="BIR"/>
    <property type="match status" value="4"/>
</dbReference>
<evidence type="ECO:0000256" key="2">
    <source>
        <dbReference type="ARBA" id="ARBA00004496"/>
    </source>
</evidence>
<reference evidence="16" key="1">
    <citation type="submission" date="2025-08" db="UniProtKB">
        <authorList>
            <consortium name="RefSeq"/>
        </authorList>
    </citation>
    <scope>IDENTIFICATION</scope>
    <source>
        <tissue evidence="16">Gonad</tissue>
    </source>
</reference>
<dbReference type="GO" id="GO:0061630">
    <property type="term" value="F:ubiquitin protein ligase activity"/>
    <property type="evidence" value="ECO:0007669"/>
    <property type="project" value="UniProtKB-EC"/>
</dbReference>
<dbReference type="Gene3D" id="1.10.8.10">
    <property type="entry name" value="DNA helicase RuvA subunit, C-terminal domain"/>
    <property type="match status" value="1"/>
</dbReference>
<dbReference type="KEGG" id="bbel:109485426"/>
<feature type="compositionally biased region" description="Low complexity" evidence="13">
    <location>
        <begin position="273"/>
        <end position="301"/>
    </location>
</feature>
<evidence type="ECO:0000256" key="9">
    <source>
        <dbReference type="ARBA" id="ARBA00022771"/>
    </source>
</evidence>
<dbReference type="PANTHER" id="PTHR10044">
    <property type="entry name" value="INHIBITOR OF APOPTOSIS"/>
    <property type="match status" value="1"/>
</dbReference>
<feature type="compositionally biased region" description="Polar residues" evidence="13">
    <location>
        <begin position="700"/>
        <end position="709"/>
    </location>
</feature>
<comment type="similarity">
    <text evidence="3">Belongs to the IAP family.</text>
</comment>
<evidence type="ECO:0000313" key="15">
    <source>
        <dbReference type="Proteomes" id="UP000515135"/>
    </source>
</evidence>
<dbReference type="RefSeq" id="XP_019644593.1">
    <property type="nucleotide sequence ID" value="XM_019789034.1"/>
</dbReference>
<keyword evidence="11" id="KW-0862">Zinc</keyword>
<comment type="catalytic activity">
    <reaction evidence="1">
        <text>S-ubiquitinyl-[E2 ubiquitin-conjugating enzyme]-L-cysteine + [acceptor protein]-L-lysine = [E2 ubiquitin-conjugating enzyme]-L-cysteine + N(6)-ubiquitinyl-[acceptor protein]-L-lysine.</text>
        <dbReference type="EC" id="2.3.2.27"/>
    </reaction>
</comment>
<dbReference type="FunFam" id="1.10.1170.10:FF:000002">
    <property type="entry name" value="Baculoviral IAP repeat containing 7"/>
    <property type="match status" value="1"/>
</dbReference>
<evidence type="ECO:0000256" key="4">
    <source>
        <dbReference type="ARBA" id="ARBA00012483"/>
    </source>
</evidence>
<evidence type="ECO:0000313" key="16">
    <source>
        <dbReference type="RefSeq" id="XP_019644593.1"/>
    </source>
</evidence>
<dbReference type="GO" id="GO:0031398">
    <property type="term" value="P:positive regulation of protein ubiquitination"/>
    <property type="evidence" value="ECO:0007669"/>
    <property type="project" value="TreeGrafter"/>
</dbReference>
<dbReference type="InterPro" id="IPR001841">
    <property type="entry name" value="Znf_RING"/>
</dbReference>
<dbReference type="AlphaFoldDB" id="A0A6P5A527"/>
<evidence type="ECO:0000256" key="6">
    <source>
        <dbReference type="ARBA" id="ARBA00022679"/>
    </source>
</evidence>
<evidence type="ECO:0000256" key="12">
    <source>
        <dbReference type="PROSITE-ProRule" id="PRU00175"/>
    </source>
</evidence>
<gene>
    <name evidence="16" type="primary">LOC109485426</name>
</gene>
<keyword evidence="15" id="KW-1185">Reference proteome</keyword>
<dbReference type="CDD" id="cd14321">
    <property type="entry name" value="UBA_IAPs"/>
    <property type="match status" value="1"/>
</dbReference>
<dbReference type="GeneID" id="109485426"/>
<dbReference type="FunFam" id="1.10.8.10:FF:000084">
    <property type="entry name" value="E3 ubiquitin-protein ligase XIAP"/>
    <property type="match status" value="1"/>
</dbReference>
<evidence type="ECO:0000259" key="14">
    <source>
        <dbReference type="PROSITE" id="PS50089"/>
    </source>
</evidence>
<keyword evidence="8" id="KW-0677">Repeat</keyword>
<organism evidence="15 16">
    <name type="scientific">Branchiostoma belcheri</name>
    <name type="common">Amphioxus</name>
    <dbReference type="NCBI Taxonomy" id="7741"/>
    <lineage>
        <taxon>Eukaryota</taxon>
        <taxon>Metazoa</taxon>
        <taxon>Chordata</taxon>
        <taxon>Cephalochordata</taxon>
        <taxon>Leptocardii</taxon>
        <taxon>Amphioxiformes</taxon>
        <taxon>Branchiostomatidae</taxon>
        <taxon>Branchiostoma</taxon>
    </lineage>
</organism>
<keyword evidence="6" id="KW-0808">Transferase</keyword>
<dbReference type="GO" id="GO:0005737">
    <property type="term" value="C:cytoplasm"/>
    <property type="evidence" value="ECO:0007669"/>
    <property type="project" value="UniProtKB-SubCell"/>
</dbReference>
<comment type="subcellular location">
    <subcellularLocation>
        <location evidence="2">Cytoplasm</location>
    </subcellularLocation>
</comment>
<dbReference type="PROSITE" id="PS50143">
    <property type="entry name" value="BIR_REPEAT_2"/>
    <property type="match status" value="4"/>
</dbReference>
<feature type="region of interest" description="Disordered" evidence="13">
    <location>
        <begin position="680"/>
        <end position="713"/>
    </location>
</feature>
<dbReference type="Pfam" id="PF00653">
    <property type="entry name" value="BIR"/>
    <property type="match status" value="4"/>
</dbReference>
<dbReference type="InterPro" id="IPR013083">
    <property type="entry name" value="Znf_RING/FYVE/PHD"/>
</dbReference>
<dbReference type="EC" id="2.3.2.27" evidence="4"/>
<dbReference type="CDD" id="cd16510">
    <property type="entry name" value="RING-HC_IAPs"/>
    <property type="match status" value="1"/>
</dbReference>
<dbReference type="GO" id="GO:0043027">
    <property type="term" value="F:cysteine-type endopeptidase inhibitor activity involved in apoptotic process"/>
    <property type="evidence" value="ECO:0007669"/>
    <property type="project" value="TreeGrafter"/>
</dbReference>
<dbReference type="Gene3D" id="3.30.40.10">
    <property type="entry name" value="Zinc/RING finger domain, C3HC4 (zinc finger)"/>
    <property type="match status" value="1"/>
</dbReference>
<evidence type="ECO:0000256" key="1">
    <source>
        <dbReference type="ARBA" id="ARBA00000900"/>
    </source>
</evidence>
<dbReference type="FunFam" id="1.10.1170.10:FF:000025">
    <property type="entry name" value="Baculoviral IAP repeat containing 7"/>
    <property type="match status" value="1"/>
</dbReference>
<dbReference type="GO" id="GO:0008270">
    <property type="term" value="F:zinc ion binding"/>
    <property type="evidence" value="ECO:0007669"/>
    <property type="project" value="UniProtKB-KW"/>
</dbReference>
<dbReference type="Gene3D" id="1.10.1170.10">
    <property type="entry name" value="Inhibitor Of Apoptosis Protein (2mihbC-IAP-1), Chain A"/>
    <property type="match status" value="5"/>
</dbReference>
<accession>A0A6P5A527</accession>
<keyword evidence="7" id="KW-0479">Metal-binding</keyword>
<proteinExistence type="inferred from homology"/>
<evidence type="ECO:0000256" key="5">
    <source>
        <dbReference type="ARBA" id="ARBA00022490"/>
    </source>
</evidence>
<dbReference type="InterPro" id="IPR001370">
    <property type="entry name" value="BIR_rpt"/>
</dbReference>
<evidence type="ECO:0000256" key="13">
    <source>
        <dbReference type="SAM" id="MobiDB-lite"/>
    </source>
</evidence>
<dbReference type="Pfam" id="PF13920">
    <property type="entry name" value="zf-C3HC4_3"/>
    <property type="match status" value="1"/>
</dbReference>
<protein>
    <recommendedName>
        <fullName evidence="4">RING-type E3 ubiquitin transferase</fullName>
        <ecNumber evidence="4">2.3.2.27</ecNumber>
    </recommendedName>
</protein>
<feature type="compositionally biased region" description="Basic and acidic residues" evidence="13">
    <location>
        <begin position="688"/>
        <end position="699"/>
    </location>
</feature>
<dbReference type="InterPro" id="IPR050784">
    <property type="entry name" value="IAP"/>
</dbReference>
<dbReference type="OrthoDB" id="774873at2759"/>
<dbReference type="CDD" id="cd00022">
    <property type="entry name" value="BIR"/>
    <property type="match status" value="4"/>
</dbReference>
<name>A0A6P5A527_BRABE</name>
<feature type="domain" description="RING-type" evidence="14">
    <location>
        <begin position="732"/>
        <end position="771"/>
    </location>
</feature>
<feature type="region of interest" description="Disordered" evidence="13">
    <location>
        <begin position="261"/>
        <end position="301"/>
    </location>
</feature>
<keyword evidence="5" id="KW-0963">Cytoplasm</keyword>
<evidence type="ECO:0000256" key="10">
    <source>
        <dbReference type="ARBA" id="ARBA00022786"/>
    </source>
</evidence>
<evidence type="ECO:0000256" key="7">
    <source>
        <dbReference type="ARBA" id="ARBA00022723"/>
    </source>
</evidence>
<evidence type="ECO:0000256" key="8">
    <source>
        <dbReference type="ARBA" id="ARBA00022737"/>
    </source>
</evidence>
<dbReference type="GO" id="GO:0043066">
    <property type="term" value="P:negative regulation of apoptotic process"/>
    <property type="evidence" value="ECO:0007669"/>
    <property type="project" value="TreeGrafter"/>
</dbReference>
<dbReference type="GO" id="GO:0005634">
    <property type="term" value="C:nucleus"/>
    <property type="evidence" value="ECO:0007669"/>
    <property type="project" value="TreeGrafter"/>
</dbReference>
<dbReference type="Proteomes" id="UP000515135">
    <property type="component" value="Unplaced"/>
</dbReference>
<keyword evidence="9 12" id="KW-0863">Zinc-finger</keyword>